<dbReference type="Pfam" id="PF04341">
    <property type="entry name" value="DUF485"/>
    <property type="match status" value="1"/>
</dbReference>
<keyword evidence="1" id="KW-0472">Membrane</keyword>
<dbReference type="AlphaFoldDB" id="A0A1T0CMN4"/>
<dbReference type="EMBL" id="MUYU01000015">
    <property type="protein sequence ID" value="OOS23584.1"/>
    <property type="molecule type" value="Genomic_DNA"/>
</dbReference>
<keyword evidence="1" id="KW-0812">Transmembrane</keyword>
<feature type="transmembrane region" description="Helical" evidence="1">
    <location>
        <begin position="25"/>
        <end position="47"/>
    </location>
</feature>
<dbReference type="RefSeq" id="WP_078254264.1">
    <property type="nucleotide sequence ID" value="NZ_MUYU01000015.1"/>
</dbReference>
<keyword evidence="1" id="KW-1133">Transmembrane helix</keyword>
<reference evidence="2 3" key="1">
    <citation type="submission" date="2017-02" db="EMBL/GenBank/DDBJ databases">
        <title>Draft genome sequence of Moraxella pluranimalium CCUG 54913T type strain.</title>
        <authorList>
            <person name="Salva-Serra F."/>
            <person name="Engstrom-Jakobsson H."/>
            <person name="Thorell K."/>
            <person name="Jaen-Luchoro D."/>
            <person name="Gonzales-Siles L."/>
            <person name="Karlsson R."/>
            <person name="Yazdan S."/>
            <person name="Boulund F."/>
            <person name="Johnning A."/>
            <person name="Engstrand L."/>
            <person name="Kristiansson E."/>
            <person name="Moore E."/>
        </authorList>
    </citation>
    <scope>NUCLEOTIDE SEQUENCE [LARGE SCALE GENOMIC DNA]</scope>
    <source>
        <strain evidence="2 3">CCUG 54913</strain>
    </source>
</reference>
<dbReference type="Proteomes" id="UP000189800">
    <property type="component" value="Unassembled WGS sequence"/>
</dbReference>
<accession>A0A1T0CMN4</accession>
<dbReference type="InterPro" id="IPR052959">
    <property type="entry name" value="Inner_membrane_assoc"/>
</dbReference>
<keyword evidence="3" id="KW-1185">Reference proteome</keyword>
<dbReference type="STRING" id="470453.B0680_06395"/>
<evidence type="ECO:0000313" key="3">
    <source>
        <dbReference type="Proteomes" id="UP000189800"/>
    </source>
</evidence>
<evidence type="ECO:0000313" key="2">
    <source>
        <dbReference type="EMBL" id="OOS23584.1"/>
    </source>
</evidence>
<evidence type="ECO:0008006" key="4">
    <source>
        <dbReference type="Google" id="ProtNLM"/>
    </source>
</evidence>
<gene>
    <name evidence="2" type="ORF">B0680_06395</name>
</gene>
<dbReference type="PANTHER" id="PTHR38598:SF1">
    <property type="entry name" value="INNER MEMBRANE PROTEIN YJCH"/>
    <property type="match status" value="1"/>
</dbReference>
<organism evidence="2 3">
    <name type="scientific">Moraxella pluranimalium</name>
    <dbReference type="NCBI Taxonomy" id="470453"/>
    <lineage>
        <taxon>Bacteria</taxon>
        <taxon>Pseudomonadati</taxon>
        <taxon>Pseudomonadota</taxon>
        <taxon>Gammaproteobacteria</taxon>
        <taxon>Moraxellales</taxon>
        <taxon>Moraxellaceae</taxon>
        <taxon>Moraxella</taxon>
    </lineage>
</organism>
<dbReference type="PANTHER" id="PTHR38598">
    <property type="entry name" value="INNER MEMBRANE PROTEIN YJCH"/>
    <property type="match status" value="1"/>
</dbReference>
<protein>
    <recommendedName>
        <fullName evidence="4">DUF485 domain-containing protein</fullName>
    </recommendedName>
</protein>
<dbReference type="GO" id="GO:0005886">
    <property type="term" value="C:plasma membrane"/>
    <property type="evidence" value="ECO:0007669"/>
    <property type="project" value="TreeGrafter"/>
</dbReference>
<sequence>MDEVQVKRILENPKFKTLVAKKRNLSWSLTALMLFIYIGFTLLVAYNPEFLRTSISGGVITWGIPLGIGVIVMSFVLCGVYSFVANNSFDKLNQEAMDEVEAITHSKGKGDA</sequence>
<name>A0A1T0CMN4_9GAMM</name>
<dbReference type="OrthoDB" id="5297034at2"/>
<dbReference type="InterPro" id="IPR007436">
    <property type="entry name" value="DUF485"/>
</dbReference>
<proteinExistence type="predicted"/>
<comment type="caution">
    <text evidence="2">The sequence shown here is derived from an EMBL/GenBank/DDBJ whole genome shotgun (WGS) entry which is preliminary data.</text>
</comment>
<evidence type="ECO:0000256" key="1">
    <source>
        <dbReference type="SAM" id="Phobius"/>
    </source>
</evidence>
<feature type="transmembrane region" description="Helical" evidence="1">
    <location>
        <begin position="59"/>
        <end position="84"/>
    </location>
</feature>